<dbReference type="Gene3D" id="3.20.20.70">
    <property type="entry name" value="Aldolase class I"/>
    <property type="match status" value="1"/>
</dbReference>
<comment type="function">
    <text evidence="1 9">The alpha subunit is responsible for the aldol cleavage of indoleglycerol phosphate to indole and glyceraldehyde 3-phosphate.</text>
</comment>
<gene>
    <name evidence="9" type="primary">trpA</name>
    <name evidence="11" type="ORF">C7959_102100</name>
</gene>
<evidence type="ECO:0000256" key="3">
    <source>
        <dbReference type="ARBA" id="ARBA00011270"/>
    </source>
</evidence>
<evidence type="ECO:0000256" key="2">
    <source>
        <dbReference type="ARBA" id="ARBA00004733"/>
    </source>
</evidence>
<evidence type="ECO:0000313" key="12">
    <source>
        <dbReference type="Proteomes" id="UP000295832"/>
    </source>
</evidence>
<dbReference type="EC" id="4.2.1.20" evidence="9"/>
<feature type="active site" description="Proton acceptor" evidence="9">
    <location>
        <position position="49"/>
    </location>
</feature>
<feature type="active site" description="Proton acceptor" evidence="9">
    <location>
        <position position="60"/>
    </location>
</feature>
<dbReference type="Proteomes" id="UP000295832">
    <property type="component" value="Unassembled WGS sequence"/>
</dbReference>
<dbReference type="NCBIfam" id="TIGR00262">
    <property type="entry name" value="trpA"/>
    <property type="match status" value="1"/>
</dbReference>
<dbReference type="PANTHER" id="PTHR43406:SF1">
    <property type="entry name" value="TRYPTOPHAN SYNTHASE ALPHA CHAIN, CHLOROPLASTIC"/>
    <property type="match status" value="1"/>
</dbReference>
<dbReference type="RefSeq" id="WP_134114558.1">
    <property type="nucleotide sequence ID" value="NZ_SOEG01000002.1"/>
</dbReference>
<organism evidence="11 12">
    <name type="scientific">Orenia marismortui</name>
    <dbReference type="NCBI Taxonomy" id="46469"/>
    <lineage>
        <taxon>Bacteria</taxon>
        <taxon>Bacillati</taxon>
        <taxon>Bacillota</taxon>
        <taxon>Clostridia</taxon>
        <taxon>Halanaerobiales</taxon>
        <taxon>Halobacteroidaceae</taxon>
        <taxon>Orenia</taxon>
    </lineage>
</organism>
<dbReference type="HAMAP" id="MF_00131">
    <property type="entry name" value="Trp_synth_alpha"/>
    <property type="match status" value="1"/>
</dbReference>
<dbReference type="UniPathway" id="UPA00035">
    <property type="reaction ID" value="UER00044"/>
</dbReference>
<dbReference type="InterPro" id="IPR011060">
    <property type="entry name" value="RibuloseP-bd_barrel"/>
</dbReference>
<dbReference type="GO" id="GO:0005829">
    <property type="term" value="C:cytosol"/>
    <property type="evidence" value="ECO:0007669"/>
    <property type="project" value="TreeGrafter"/>
</dbReference>
<dbReference type="PANTHER" id="PTHR43406">
    <property type="entry name" value="TRYPTOPHAN SYNTHASE, ALPHA CHAIN"/>
    <property type="match status" value="1"/>
</dbReference>
<dbReference type="FunFam" id="3.20.20.70:FF:000037">
    <property type="entry name" value="Tryptophan synthase alpha chain"/>
    <property type="match status" value="1"/>
</dbReference>
<comment type="subunit">
    <text evidence="3 9">Tetramer of two alpha and two beta chains.</text>
</comment>
<sequence>MGRITKAFSELKDKGQKAFIPFLMAGDPTIELTKDLVLEAERAGANIIELGVPYATPLADGPTIQKAGKRSLVHKTNLKDILNLVKKIREESEIPLILMGYYNSFYQYGLEKLVKDCEEAGVDGVIIPDMPLGEDQELREFSNNLDIILLVAPNSIERRIQQAAENSQGFIYAVSKPGITGAREELSQEVEGVVEKLKKLTDTPVAVGFGISRPEHVSEISKFADGVIVGSAIIKQIEENINLIEDNKGEFLSQIYDFISELTIALK</sequence>
<keyword evidence="5 9" id="KW-0822">Tryptophan biosynthesis</keyword>
<protein>
    <recommendedName>
        <fullName evidence="9">Tryptophan synthase alpha chain</fullName>
        <ecNumber evidence="9">4.2.1.20</ecNumber>
    </recommendedName>
</protein>
<evidence type="ECO:0000256" key="8">
    <source>
        <dbReference type="ARBA" id="ARBA00049047"/>
    </source>
</evidence>
<evidence type="ECO:0000256" key="7">
    <source>
        <dbReference type="ARBA" id="ARBA00023239"/>
    </source>
</evidence>
<evidence type="ECO:0000256" key="1">
    <source>
        <dbReference type="ARBA" id="ARBA00003365"/>
    </source>
</evidence>
<evidence type="ECO:0000256" key="10">
    <source>
        <dbReference type="RuleBase" id="RU003662"/>
    </source>
</evidence>
<reference evidence="11 12" key="1">
    <citation type="submission" date="2019-03" db="EMBL/GenBank/DDBJ databases">
        <title>Subsurface microbial communities from deep shales in Ohio and West Virginia, USA.</title>
        <authorList>
            <person name="Wrighton K."/>
        </authorList>
    </citation>
    <scope>NUCLEOTIDE SEQUENCE [LARGE SCALE GENOMIC DNA]</scope>
    <source>
        <strain evidence="11 12">MSL 6dP</strain>
    </source>
</reference>
<evidence type="ECO:0000313" key="11">
    <source>
        <dbReference type="EMBL" id="TDX58962.1"/>
    </source>
</evidence>
<accession>A0A4R8HG16</accession>
<comment type="caution">
    <text evidence="11">The sequence shown here is derived from an EMBL/GenBank/DDBJ whole genome shotgun (WGS) entry which is preliminary data.</text>
</comment>
<proteinExistence type="inferred from homology"/>
<dbReference type="GO" id="GO:0004834">
    <property type="term" value="F:tryptophan synthase activity"/>
    <property type="evidence" value="ECO:0007669"/>
    <property type="project" value="UniProtKB-UniRule"/>
</dbReference>
<dbReference type="CDD" id="cd04724">
    <property type="entry name" value="Tryptophan_synthase_alpha"/>
    <property type="match status" value="1"/>
</dbReference>
<keyword evidence="7 9" id="KW-0456">Lyase</keyword>
<evidence type="ECO:0000256" key="9">
    <source>
        <dbReference type="HAMAP-Rule" id="MF_00131"/>
    </source>
</evidence>
<keyword evidence="6 9" id="KW-0057">Aromatic amino acid biosynthesis</keyword>
<dbReference type="Pfam" id="PF00290">
    <property type="entry name" value="Trp_syntA"/>
    <property type="match status" value="1"/>
</dbReference>
<keyword evidence="12" id="KW-1185">Reference proteome</keyword>
<evidence type="ECO:0000256" key="4">
    <source>
        <dbReference type="ARBA" id="ARBA00022605"/>
    </source>
</evidence>
<dbReference type="InterPro" id="IPR002028">
    <property type="entry name" value="Trp_synthase_suA"/>
</dbReference>
<keyword evidence="4 9" id="KW-0028">Amino-acid biosynthesis</keyword>
<evidence type="ECO:0000256" key="6">
    <source>
        <dbReference type="ARBA" id="ARBA00023141"/>
    </source>
</evidence>
<dbReference type="EMBL" id="SOEG01000002">
    <property type="protein sequence ID" value="TDX58962.1"/>
    <property type="molecule type" value="Genomic_DNA"/>
</dbReference>
<name>A0A4R8HG16_9FIRM</name>
<dbReference type="InterPro" id="IPR013785">
    <property type="entry name" value="Aldolase_TIM"/>
</dbReference>
<comment type="pathway">
    <text evidence="2 9">Amino-acid biosynthesis; L-tryptophan biosynthesis; L-tryptophan from chorismate: step 5/5.</text>
</comment>
<comment type="similarity">
    <text evidence="9 10">Belongs to the TrpA family.</text>
</comment>
<comment type="catalytic activity">
    <reaction evidence="8 9">
        <text>(1S,2R)-1-C-(indol-3-yl)glycerol 3-phosphate + L-serine = D-glyceraldehyde 3-phosphate + L-tryptophan + H2O</text>
        <dbReference type="Rhea" id="RHEA:10532"/>
        <dbReference type="ChEBI" id="CHEBI:15377"/>
        <dbReference type="ChEBI" id="CHEBI:33384"/>
        <dbReference type="ChEBI" id="CHEBI:57912"/>
        <dbReference type="ChEBI" id="CHEBI:58866"/>
        <dbReference type="ChEBI" id="CHEBI:59776"/>
        <dbReference type="EC" id="4.2.1.20"/>
    </reaction>
</comment>
<evidence type="ECO:0000256" key="5">
    <source>
        <dbReference type="ARBA" id="ARBA00022822"/>
    </source>
</evidence>
<dbReference type="SUPFAM" id="SSF51366">
    <property type="entry name" value="Ribulose-phoshate binding barrel"/>
    <property type="match status" value="1"/>
</dbReference>
<dbReference type="AlphaFoldDB" id="A0A4R8HG16"/>
<dbReference type="STRING" id="926561.GCA_000379025_01977"/>